<name>A0A3N5AWY2_9THEO</name>
<comment type="caution">
    <text evidence="2">The sequence shown here is derived from an EMBL/GenBank/DDBJ whole genome shotgun (WGS) entry which is preliminary data.</text>
</comment>
<dbReference type="EMBL" id="RKRE01000001">
    <property type="protein sequence ID" value="RPF49393.1"/>
    <property type="molecule type" value="Genomic_DNA"/>
</dbReference>
<dbReference type="RefSeq" id="WP_123926751.1">
    <property type="nucleotide sequence ID" value="NZ_RKRE01000001.1"/>
</dbReference>
<dbReference type="Gene3D" id="3.40.50.300">
    <property type="entry name" value="P-loop containing nucleotide triphosphate hydrolases"/>
    <property type="match status" value="2"/>
</dbReference>
<dbReference type="InterPro" id="IPR027417">
    <property type="entry name" value="P-loop_NTPase"/>
</dbReference>
<dbReference type="InterPro" id="IPR006935">
    <property type="entry name" value="Helicase/UvrB_N"/>
</dbReference>
<dbReference type="GO" id="GO:0005524">
    <property type="term" value="F:ATP binding"/>
    <property type="evidence" value="ECO:0007669"/>
    <property type="project" value="InterPro"/>
</dbReference>
<organism evidence="2 3">
    <name type="scientific">Thermodesulfitimonas autotrophica</name>
    <dbReference type="NCBI Taxonomy" id="1894989"/>
    <lineage>
        <taxon>Bacteria</taxon>
        <taxon>Bacillati</taxon>
        <taxon>Bacillota</taxon>
        <taxon>Clostridia</taxon>
        <taxon>Thermoanaerobacterales</taxon>
        <taxon>Thermoanaerobacteraceae</taxon>
        <taxon>Thermodesulfitimonas</taxon>
    </lineage>
</organism>
<dbReference type="SUPFAM" id="SSF52540">
    <property type="entry name" value="P-loop containing nucleoside triphosphate hydrolases"/>
    <property type="match status" value="2"/>
</dbReference>
<dbReference type="PANTHER" id="PTHR47396:SF1">
    <property type="entry name" value="ATP-DEPENDENT HELICASE IRC3-RELATED"/>
    <property type="match status" value="1"/>
</dbReference>
<dbReference type="AlphaFoldDB" id="A0A3N5AWY2"/>
<dbReference type="GO" id="GO:0003677">
    <property type="term" value="F:DNA binding"/>
    <property type="evidence" value="ECO:0007669"/>
    <property type="project" value="InterPro"/>
</dbReference>
<dbReference type="GO" id="GO:0016787">
    <property type="term" value="F:hydrolase activity"/>
    <property type="evidence" value="ECO:0007669"/>
    <property type="project" value="InterPro"/>
</dbReference>
<gene>
    <name evidence="2" type="ORF">EDD75_0201</name>
</gene>
<evidence type="ECO:0000313" key="2">
    <source>
        <dbReference type="EMBL" id="RPF49393.1"/>
    </source>
</evidence>
<keyword evidence="3" id="KW-1185">Reference proteome</keyword>
<dbReference type="InterPro" id="IPR050742">
    <property type="entry name" value="Helicase_Restrict-Modif_Enz"/>
</dbReference>
<dbReference type="PANTHER" id="PTHR47396">
    <property type="entry name" value="TYPE I RESTRICTION ENZYME ECOKI R PROTEIN"/>
    <property type="match status" value="1"/>
</dbReference>
<dbReference type="Proteomes" id="UP000282654">
    <property type="component" value="Unassembled WGS sequence"/>
</dbReference>
<dbReference type="GO" id="GO:0005829">
    <property type="term" value="C:cytosol"/>
    <property type="evidence" value="ECO:0007669"/>
    <property type="project" value="TreeGrafter"/>
</dbReference>
<feature type="domain" description="Helicase/UvrB N-terminal" evidence="1">
    <location>
        <begin position="41"/>
        <end position="251"/>
    </location>
</feature>
<proteinExistence type="predicted"/>
<evidence type="ECO:0000313" key="3">
    <source>
        <dbReference type="Proteomes" id="UP000282654"/>
    </source>
</evidence>
<dbReference type="OrthoDB" id="9804145at2"/>
<protein>
    <submittedName>
        <fullName evidence="2">Type III restriction enzyme</fullName>
    </submittedName>
</protein>
<dbReference type="Pfam" id="PF04851">
    <property type="entry name" value="ResIII"/>
    <property type="match status" value="1"/>
</dbReference>
<accession>A0A3N5AWY2</accession>
<sequence>MLHQQRFRNEDLVLRVSHNVDPALFDIARYEPFIEALCGTRVYQKEAIRVVLRYFLGGRYANLRQLAEENFYSNDVLKERYATFRDMEHHLQLPDQLSCSIDLATATGKSYVMYGIARIMLAHGAIDRVLVLCPSRTIEKGLTEKFRQLSGDMTLKSLLPDDSRVRNPHIINGTESIVDGTICIENFHATLQHVKSSVRDSLKGKGERTLILNDEVHHVYNPTGKDLKRWKEFLLDPEFRFRYIAGFSGTCYIGDEYFADVIYRYSLRQAIEQGYVKAIDYVAEDTSTSQDEKFQKIYDNHLQNKTHFYRKVKPLTILVTRDIAACKRLTGDLINFLAQREEISTEEAAKKVLIVTSAREHEANVRVLEEVDRPDNPVEWITSVSMLTEGWDVQNVFQIVPHEERAFNSKLLIAQVLGRGLRIPDAYRGERPVVTVFNHDAWSSRIKHLVDEVMEIEKRVYSYPVTKSPDYNFTLYQIDYSKTQEIEEFPQTVEYEFTKGYITLVSQVPALERETTYVRATTGERRQKKTLVRYQMFTVDEVAEHIHAKLKAIDTEEGTSYAERYSFDWLRALIRESLRRVGETRDQVSEENRQRLQKAFGVVHRKASRSVRYRMTPNAVISINTANRKRNSVGIGSLRRGEATVFLDDNSLLLSDEETQVVLQAILDDEDLPRSAVHKIDNGFYFKTPLNVAIADHKPERDFIRQLTKPENATVIDSWVKSTDQEFYPIEYAWRKGEHPKRGYFNPDFFIKRGSHILVIEIKGDEELQEPSDENKAKYKAARQHFTTLNALQSEHIYHFHFLTPKDYDKFFKFVRDGNYNFVSELDVALDENGDR</sequence>
<reference evidence="2 3" key="1">
    <citation type="submission" date="2018-11" db="EMBL/GenBank/DDBJ databases">
        <title>Genomic Encyclopedia of Type Strains, Phase IV (KMG-IV): sequencing the most valuable type-strain genomes for metagenomic binning, comparative biology and taxonomic classification.</title>
        <authorList>
            <person name="Goeker M."/>
        </authorList>
    </citation>
    <scope>NUCLEOTIDE SEQUENCE [LARGE SCALE GENOMIC DNA]</scope>
    <source>
        <strain evidence="2 3">DSM 102936</strain>
    </source>
</reference>
<evidence type="ECO:0000259" key="1">
    <source>
        <dbReference type="Pfam" id="PF04851"/>
    </source>
</evidence>